<comment type="caution">
    <text evidence="1">The sequence shown here is derived from an EMBL/GenBank/DDBJ whole genome shotgun (WGS) entry which is preliminary data.</text>
</comment>
<evidence type="ECO:0000313" key="1">
    <source>
        <dbReference type="EMBL" id="KAK5631361.1"/>
    </source>
</evidence>
<proteinExistence type="predicted"/>
<sequence>MKGASGTVIDFPTLPSSQAKALVSDLFTRGFLAKKIILENGTDLKARIMVGGEPIDFGEDARAAVSKLD</sequence>
<dbReference type="EMBL" id="JAWHQM010000019">
    <property type="protein sequence ID" value="KAK5631361.1"/>
    <property type="molecule type" value="Genomic_DNA"/>
</dbReference>
<gene>
    <name evidence="1" type="ORF">RRF57_007075</name>
</gene>
<dbReference type="AlphaFoldDB" id="A0AAN7UT60"/>
<evidence type="ECO:0000313" key="2">
    <source>
        <dbReference type="Proteomes" id="UP001305414"/>
    </source>
</evidence>
<reference evidence="1 2" key="1">
    <citation type="submission" date="2023-10" db="EMBL/GenBank/DDBJ databases">
        <title>Draft genome sequence of Xylaria bambusicola isolate GMP-LS, the root and basal stem rot pathogen of sugarcane in Indonesia.</title>
        <authorList>
            <person name="Selvaraj P."/>
            <person name="Muralishankar V."/>
            <person name="Muruganantham S."/>
            <person name="Sp S."/>
            <person name="Haryani S."/>
            <person name="Lau K.J.X."/>
            <person name="Naqvi N.I."/>
        </authorList>
    </citation>
    <scope>NUCLEOTIDE SEQUENCE [LARGE SCALE GENOMIC DNA]</scope>
    <source>
        <strain evidence="1">GMP-LS</strain>
    </source>
</reference>
<dbReference type="Proteomes" id="UP001305414">
    <property type="component" value="Unassembled WGS sequence"/>
</dbReference>
<name>A0AAN7UT60_9PEZI</name>
<organism evidence="1 2">
    <name type="scientific">Xylaria bambusicola</name>
    <dbReference type="NCBI Taxonomy" id="326684"/>
    <lineage>
        <taxon>Eukaryota</taxon>
        <taxon>Fungi</taxon>
        <taxon>Dikarya</taxon>
        <taxon>Ascomycota</taxon>
        <taxon>Pezizomycotina</taxon>
        <taxon>Sordariomycetes</taxon>
        <taxon>Xylariomycetidae</taxon>
        <taxon>Xylariales</taxon>
        <taxon>Xylariaceae</taxon>
        <taxon>Xylaria</taxon>
    </lineage>
</organism>
<protein>
    <submittedName>
        <fullName evidence="1">Uncharacterized protein</fullName>
    </submittedName>
</protein>
<accession>A0AAN7UT60</accession>
<keyword evidence="2" id="KW-1185">Reference proteome</keyword>